<name>A0A2H8TFC6_9HEMI</name>
<comment type="cofactor">
    <cofactor evidence="1">
        <name>Fe(2+)</name>
        <dbReference type="ChEBI" id="CHEBI:29033"/>
    </cofactor>
</comment>
<accession>A0A2H8TFC6</accession>
<evidence type="ECO:0000256" key="8">
    <source>
        <dbReference type="ARBA" id="ARBA00023242"/>
    </source>
</evidence>
<dbReference type="AlphaFoldDB" id="A0A2H8TFC6"/>
<dbReference type="OrthoDB" id="412814at2759"/>
<dbReference type="Pfam" id="PF13532">
    <property type="entry name" value="2OG-FeII_Oxy_2"/>
    <property type="match status" value="1"/>
</dbReference>
<gene>
    <name evidence="10" type="primary">alkbh6_1</name>
</gene>
<dbReference type="InterPro" id="IPR032862">
    <property type="entry name" value="ALKBH6"/>
</dbReference>
<reference evidence="10" key="1">
    <citation type="submission" date="2017-10" db="EMBL/GenBank/DDBJ databases">
        <title>Transcriptome Assembly of Sugarcane Aphid Adults.</title>
        <authorList>
            <person name="Scully E.D."/>
            <person name="Palmer N.A."/>
            <person name="Geib S.M."/>
            <person name="Sarath G."/>
            <person name="Sattler S.E."/>
        </authorList>
    </citation>
    <scope>NUCLEOTIDE SEQUENCE</scope>
    <source>
        <tissue evidence="10">Whole body</tissue>
    </source>
</reference>
<evidence type="ECO:0000256" key="5">
    <source>
        <dbReference type="ARBA" id="ARBA00022964"/>
    </source>
</evidence>
<dbReference type="Gene3D" id="2.60.120.590">
    <property type="entry name" value="Alpha-ketoglutarate-dependent dioxygenase AlkB-like"/>
    <property type="match status" value="1"/>
</dbReference>
<dbReference type="InterPro" id="IPR027450">
    <property type="entry name" value="AlkB-like"/>
</dbReference>
<proteinExistence type="inferred from homology"/>
<sequence>MEIINLKDYKLNTVDDTAYYIPNFITKDQETYIIEKVNNAPKPKWCQLKNRRVQNWGGVPHTKGLIPETIPDWLKGFVNQVDSLQVFPSTNKPNHVLINEYLSGQGIMPHLDGSLFFPTVTTINCGSHTVLNFYKSLEDNVVVSSEKVYSLLLERRSLLVLQDKMYTEYMHGIEEITNDIIDDKISNITFCGSNYQNGIQLTRNKRISLTIRNVPKVFKLNLNKMIKI</sequence>
<keyword evidence="8" id="KW-0539">Nucleus</keyword>
<dbReference type="GO" id="GO:0046872">
    <property type="term" value="F:metal ion binding"/>
    <property type="evidence" value="ECO:0007669"/>
    <property type="project" value="UniProtKB-KW"/>
</dbReference>
<comment type="subcellular location">
    <subcellularLocation>
        <location evidence="2">Nucleus</location>
    </subcellularLocation>
</comment>
<evidence type="ECO:0000256" key="3">
    <source>
        <dbReference type="ARBA" id="ARBA00007879"/>
    </source>
</evidence>
<dbReference type="GO" id="GO:0005634">
    <property type="term" value="C:nucleus"/>
    <property type="evidence" value="ECO:0007669"/>
    <property type="project" value="UniProtKB-SubCell"/>
</dbReference>
<evidence type="ECO:0000259" key="9">
    <source>
        <dbReference type="PROSITE" id="PS51471"/>
    </source>
</evidence>
<dbReference type="PROSITE" id="PS51471">
    <property type="entry name" value="FE2OG_OXY"/>
    <property type="match status" value="1"/>
</dbReference>
<dbReference type="InterPro" id="IPR037151">
    <property type="entry name" value="AlkB-like_sf"/>
</dbReference>
<dbReference type="SUPFAM" id="SSF51197">
    <property type="entry name" value="Clavaminate synthase-like"/>
    <property type="match status" value="1"/>
</dbReference>
<dbReference type="InterPro" id="IPR005123">
    <property type="entry name" value="Oxoglu/Fe-dep_dioxygenase_dom"/>
</dbReference>
<evidence type="ECO:0000313" key="10">
    <source>
        <dbReference type="EMBL" id="MBW12817.1"/>
    </source>
</evidence>
<dbReference type="PANTHER" id="PTHR46030:SF1">
    <property type="entry name" value="ALPHA-KETOGLUTARATE-DEPENDENT DIOXYGENASE ALKB HOMOLOG 6"/>
    <property type="match status" value="1"/>
</dbReference>
<keyword evidence="4" id="KW-0479">Metal-binding</keyword>
<keyword evidence="5 10" id="KW-0223">Dioxygenase</keyword>
<dbReference type="PANTHER" id="PTHR46030">
    <property type="entry name" value="ALPHA-KETOGLUTARATE-DEPENDENT DIOXYGENASE ALKB HOMOLOG 6"/>
    <property type="match status" value="1"/>
</dbReference>
<keyword evidence="7" id="KW-0408">Iron</keyword>
<dbReference type="GO" id="GO:0051213">
    <property type="term" value="F:dioxygenase activity"/>
    <property type="evidence" value="ECO:0007669"/>
    <property type="project" value="UniProtKB-KW"/>
</dbReference>
<evidence type="ECO:0000256" key="4">
    <source>
        <dbReference type="ARBA" id="ARBA00022723"/>
    </source>
</evidence>
<evidence type="ECO:0000256" key="2">
    <source>
        <dbReference type="ARBA" id="ARBA00004123"/>
    </source>
</evidence>
<organism evidence="10">
    <name type="scientific">Melanaphis sacchari</name>
    <dbReference type="NCBI Taxonomy" id="742174"/>
    <lineage>
        <taxon>Eukaryota</taxon>
        <taxon>Metazoa</taxon>
        <taxon>Ecdysozoa</taxon>
        <taxon>Arthropoda</taxon>
        <taxon>Hexapoda</taxon>
        <taxon>Insecta</taxon>
        <taxon>Pterygota</taxon>
        <taxon>Neoptera</taxon>
        <taxon>Paraneoptera</taxon>
        <taxon>Hemiptera</taxon>
        <taxon>Sternorrhyncha</taxon>
        <taxon>Aphidomorpha</taxon>
        <taxon>Aphidoidea</taxon>
        <taxon>Aphididae</taxon>
        <taxon>Aphidini</taxon>
        <taxon>Melanaphis</taxon>
    </lineage>
</organism>
<evidence type="ECO:0000256" key="1">
    <source>
        <dbReference type="ARBA" id="ARBA00001954"/>
    </source>
</evidence>
<feature type="domain" description="Fe2OG dioxygenase" evidence="9">
    <location>
        <begin position="92"/>
        <end position="215"/>
    </location>
</feature>
<keyword evidence="6" id="KW-0560">Oxidoreductase</keyword>
<dbReference type="EMBL" id="GFXV01001012">
    <property type="protein sequence ID" value="MBW12817.1"/>
    <property type="molecule type" value="Transcribed_RNA"/>
</dbReference>
<comment type="similarity">
    <text evidence="3">Belongs to the alkB family.</text>
</comment>
<protein>
    <submittedName>
        <fullName evidence="10">Putative alpha-ketoglutarate-dependent dioxygenase ABH6</fullName>
    </submittedName>
</protein>
<evidence type="ECO:0000256" key="7">
    <source>
        <dbReference type="ARBA" id="ARBA00023004"/>
    </source>
</evidence>
<evidence type="ECO:0000256" key="6">
    <source>
        <dbReference type="ARBA" id="ARBA00023002"/>
    </source>
</evidence>